<dbReference type="AlphaFoldDB" id="A0A8J3CVX6"/>
<organism evidence="2 3">
    <name type="scientific">Mongoliitalea lutea</name>
    <dbReference type="NCBI Taxonomy" id="849756"/>
    <lineage>
        <taxon>Bacteria</taxon>
        <taxon>Pseudomonadati</taxon>
        <taxon>Bacteroidota</taxon>
        <taxon>Cytophagia</taxon>
        <taxon>Cytophagales</taxon>
        <taxon>Cyclobacteriaceae</taxon>
        <taxon>Mongoliitalea</taxon>
    </lineage>
</organism>
<keyword evidence="1" id="KW-1133">Transmembrane helix</keyword>
<reference evidence="2" key="1">
    <citation type="journal article" date="2014" name="Int. J. Syst. Evol. Microbiol.">
        <title>Complete genome sequence of Corynebacterium casei LMG S-19264T (=DSM 44701T), isolated from a smear-ripened cheese.</title>
        <authorList>
            <consortium name="US DOE Joint Genome Institute (JGI-PGF)"/>
            <person name="Walter F."/>
            <person name="Albersmeier A."/>
            <person name="Kalinowski J."/>
            <person name="Ruckert C."/>
        </authorList>
    </citation>
    <scope>NUCLEOTIDE SEQUENCE</scope>
    <source>
        <strain evidence="2">KCTC 23224</strain>
    </source>
</reference>
<keyword evidence="1" id="KW-0472">Membrane</keyword>
<reference evidence="2" key="2">
    <citation type="submission" date="2020-09" db="EMBL/GenBank/DDBJ databases">
        <authorList>
            <person name="Sun Q."/>
            <person name="Kim S."/>
        </authorList>
    </citation>
    <scope>NUCLEOTIDE SEQUENCE</scope>
    <source>
        <strain evidence="2">KCTC 23224</strain>
    </source>
</reference>
<proteinExistence type="predicted"/>
<accession>A0A8J3CVX6</accession>
<evidence type="ECO:0000313" key="3">
    <source>
        <dbReference type="Proteomes" id="UP000642809"/>
    </source>
</evidence>
<dbReference type="EMBL" id="BMYF01000001">
    <property type="protein sequence ID" value="GHB25375.1"/>
    <property type="molecule type" value="Genomic_DNA"/>
</dbReference>
<evidence type="ECO:0000313" key="2">
    <source>
        <dbReference type="EMBL" id="GHB25375.1"/>
    </source>
</evidence>
<feature type="transmembrane region" description="Helical" evidence="1">
    <location>
        <begin position="6"/>
        <end position="25"/>
    </location>
</feature>
<dbReference type="Proteomes" id="UP000642809">
    <property type="component" value="Unassembled WGS sequence"/>
</dbReference>
<comment type="caution">
    <text evidence="2">The sequence shown here is derived from an EMBL/GenBank/DDBJ whole genome shotgun (WGS) entry which is preliminary data.</text>
</comment>
<keyword evidence="3" id="KW-1185">Reference proteome</keyword>
<name>A0A8J3CVX6_9BACT</name>
<gene>
    <name evidence="2" type="ORF">GCM10008106_02680</name>
</gene>
<keyword evidence="1" id="KW-0812">Transmembrane</keyword>
<protein>
    <submittedName>
        <fullName evidence="2">Uncharacterized protein</fullName>
    </submittedName>
</protein>
<sequence>MFDIDLTTLAISIVGIVAFIAPFLIKHQGNKKTTLKIRQQLNEKLLENQLSVQEEEIWRDRYFLGLDKSKNKLIYVQDISKMTLRIIDLEKIFSVSIHETSHHVGDKKNGRNIIDSIHLSIQSKDTSKTLTLEVFNSDYFSDLFGEPVFAKRWKEIIEKQLKKAELVNS</sequence>
<evidence type="ECO:0000256" key="1">
    <source>
        <dbReference type="SAM" id="Phobius"/>
    </source>
</evidence>
<dbReference type="RefSeq" id="WP_189578613.1">
    <property type="nucleotide sequence ID" value="NZ_BMYF01000001.1"/>
</dbReference>